<dbReference type="Proteomes" id="UP000182057">
    <property type="component" value="Unassembled WGS sequence"/>
</dbReference>
<feature type="transmembrane region" description="Helical" evidence="7">
    <location>
        <begin position="428"/>
        <end position="446"/>
    </location>
</feature>
<keyword evidence="6" id="KW-0769">Symport</keyword>
<feature type="transmembrane region" description="Helical" evidence="7">
    <location>
        <begin position="216"/>
        <end position="240"/>
    </location>
</feature>
<gene>
    <name evidence="8" type="ORF">TFUB20_00792</name>
</gene>
<dbReference type="EMBL" id="FMMM01000026">
    <property type="protein sequence ID" value="SCQ19692.1"/>
    <property type="molecule type" value="Genomic_DNA"/>
</dbReference>
<evidence type="ECO:0000313" key="8">
    <source>
        <dbReference type="EMBL" id="SCQ19692.1"/>
    </source>
</evidence>
<comment type="similarity">
    <text evidence="6">Belongs to the sodium:neurotransmitter symporter (SNF) (TC 2.A.22) family.</text>
</comment>
<dbReference type="PROSITE" id="PS50267">
    <property type="entry name" value="NA_NEUROTRAN_SYMP_3"/>
    <property type="match status" value="1"/>
</dbReference>
<feature type="transmembrane region" description="Helical" evidence="7">
    <location>
        <begin position="381"/>
        <end position="399"/>
    </location>
</feature>
<keyword evidence="2 6" id="KW-0813">Transport</keyword>
<evidence type="ECO:0000313" key="9">
    <source>
        <dbReference type="Proteomes" id="UP000182057"/>
    </source>
</evidence>
<evidence type="ECO:0000256" key="1">
    <source>
        <dbReference type="ARBA" id="ARBA00004141"/>
    </source>
</evidence>
<dbReference type="PANTHER" id="PTHR42948:SF1">
    <property type="entry name" value="TRANSPORTER"/>
    <property type="match status" value="1"/>
</dbReference>
<keyword evidence="5 7" id="KW-0472">Membrane</keyword>
<name>A0A1D3UHT4_TANFO</name>
<feature type="transmembrane region" description="Helical" evidence="7">
    <location>
        <begin position="41"/>
        <end position="65"/>
    </location>
</feature>
<dbReference type="GO" id="GO:0016020">
    <property type="term" value="C:membrane"/>
    <property type="evidence" value="ECO:0007669"/>
    <property type="project" value="UniProtKB-SubCell"/>
</dbReference>
<dbReference type="RefSeq" id="WP_074449576.1">
    <property type="nucleotide sequence ID" value="NZ_FMMM01000026.1"/>
</dbReference>
<keyword evidence="3 6" id="KW-0812">Transmembrane</keyword>
<dbReference type="InterPro" id="IPR000175">
    <property type="entry name" value="Na/ntran_symport"/>
</dbReference>
<feature type="transmembrane region" description="Helical" evidence="7">
    <location>
        <begin position="146"/>
        <end position="164"/>
    </location>
</feature>
<dbReference type="InterPro" id="IPR037272">
    <property type="entry name" value="SNS_sf"/>
</dbReference>
<dbReference type="PRINTS" id="PR00176">
    <property type="entry name" value="NANEUSMPORT"/>
</dbReference>
<evidence type="ECO:0000256" key="7">
    <source>
        <dbReference type="SAM" id="Phobius"/>
    </source>
</evidence>
<evidence type="ECO:0000256" key="3">
    <source>
        <dbReference type="ARBA" id="ARBA00022692"/>
    </source>
</evidence>
<accession>A0A1D3UHT4</accession>
<dbReference type="PROSITE" id="PS00610">
    <property type="entry name" value="NA_NEUROTRAN_SYMP_1"/>
    <property type="match status" value="1"/>
</dbReference>
<sequence>MSTATRTTFGRLGVVLATIGSAVGLGNIWRFPYMLGTNGGGAFLLIYILCVLLLGLPAVIAEFFIGRHTQRNAAGAFKAIAPGTAWGLIGYNGVLIAFLILGFYFVIAGWTFEYLFQSVTEPLTGKTTADFEAEFFTFSSEVFRPVFWTILFIGLTHFIVTVGVKNGIERASKFLMPLLFVIMLILCIRSLMFSGAREGLEFLFKPDFGKINSSVVFSAMGQAFFSLSIGMGCLITYSSYFHKKTDLQRTAIEVVVLDTVVALLAGVMIFPAVFHFGVEPTEKVALVFITLPNIFARMPFGNVWAFSFYLLLGVAALTSTISLHEVATAYIHEEHGIKRKRATVYVSLGTCILAGFSSLSFGLMKDCTLFGMTFFECLDFLTAKIMLPLGGMLTCIFVGHRIDRKILKAELTNEGSVPFHFFRTYRFLVQYIAPAGIGLILLYQFGVFKLSG</sequence>
<keyword evidence="4 7" id="KW-1133">Transmembrane helix</keyword>
<feature type="transmembrane region" description="Helical" evidence="7">
    <location>
        <begin position="12"/>
        <end position="29"/>
    </location>
</feature>
<proteinExistence type="inferred from homology"/>
<dbReference type="InterPro" id="IPR047218">
    <property type="entry name" value="YocR/YhdH-like"/>
</dbReference>
<dbReference type="Pfam" id="PF00209">
    <property type="entry name" value="SNF"/>
    <property type="match status" value="2"/>
</dbReference>
<organism evidence="8 9">
    <name type="scientific">Tannerella forsythia</name>
    <name type="common">Bacteroides forsythus</name>
    <dbReference type="NCBI Taxonomy" id="28112"/>
    <lineage>
        <taxon>Bacteria</taxon>
        <taxon>Pseudomonadati</taxon>
        <taxon>Bacteroidota</taxon>
        <taxon>Bacteroidia</taxon>
        <taxon>Bacteroidales</taxon>
        <taxon>Tannerellaceae</taxon>
        <taxon>Tannerella</taxon>
    </lineage>
</organism>
<dbReference type="PANTHER" id="PTHR42948">
    <property type="entry name" value="TRANSPORTER"/>
    <property type="match status" value="1"/>
</dbReference>
<feature type="transmembrane region" description="Helical" evidence="7">
    <location>
        <begin position="252"/>
        <end position="274"/>
    </location>
</feature>
<dbReference type="AlphaFoldDB" id="A0A1D3UHT4"/>
<comment type="subcellular location">
    <subcellularLocation>
        <location evidence="1">Membrane</location>
        <topology evidence="1">Multi-pass membrane protein</topology>
    </subcellularLocation>
</comment>
<evidence type="ECO:0000256" key="4">
    <source>
        <dbReference type="ARBA" id="ARBA00022989"/>
    </source>
</evidence>
<evidence type="ECO:0000256" key="6">
    <source>
        <dbReference type="RuleBase" id="RU003732"/>
    </source>
</evidence>
<evidence type="ECO:0000256" key="5">
    <source>
        <dbReference type="ARBA" id="ARBA00023136"/>
    </source>
</evidence>
<feature type="transmembrane region" description="Helical" evidence="7">
    <location>
        <begin position="342"/>
        <end position="361"/>
    </location>
</feature>
<dbReference type="CDD" id="cd10336">
    <property type="entry name" value="SLC6sbd_Tyt1-Like"/>
    <property type="match status" value="1"/>
</dbReference>
<dbReference type="GO" id="GO:0015293">
    <property type="term" value="F:symporter activity"/>
    <property type="evidence" value="ECO:0007669"/>
    <property type="project" value="UniProtKB-KW"/>
</dbReference>
<dbReference type="SUPFAM" id="SSF161070">
    <property type="entry name" value="SNF-like"/>
    <property type="match status" value="1"/>
</dbReference>
<feature type="transmembrane region" description="Helical" evidence="7">
    <location>
        <begin position="306"/>
        <end position="330"/>
    </location>
</feature>
<evidence type="ECO:0000256" key="2">
    <source>
        <dbReference type="ARBA" id="ARBA00022448"/>
    </source>
</evidence>
<dbReference type="NCBIfam" id="NF037979">
    <property type="entry name" value="Na_transp"/>
    <property type="match status" value="1"/>
</dbReference>
<feature type="transmembrane region" description="Helical" evidence="7">
    <location>
        <begin position="176"/>
        <end position="196"/>
    </location>
</feature>
<feature type="transmembrane region" description="Helical" evidence="7">
    <location>
        <begin position="85"/>
        <end position="107"/>
    </location>
</feature>
<protein>
    <recommendedName>
        <fullName evidence="6">Transporter</fullName>
    </recommendedName>
</protein>
<reference evidence="8 9" key="1">
    <citation type="submission" date="2016-09" db="EMBL/GenBank/DDBJ databases">
        <authorList>
            <person name="Capua I."/>
            <person name="De Benedictis P."/>
            <person name="Joannis T."/>
            <person name="Lombin L.H."/>
            <person name="Cattoli G."/>
        </authorList>
    </citation>
    <scope>NUCLEOTIDE SEQUENCE [LARGE SCALE GENOMIC DNA]</scope>
    <source>
        <strain evidence="8 9">UB20</strain>
    </source>
</reference>
<dbReference type="OrthoDB" id="9762833at2"/>